<evidence type="ECO:0000313" key="1">
    <source>
        <dbReference type="EMBL" id="GFJ95855.1"/>
    </source>
</evidence>
<name>A0A6V8LSW7_9ACTN</name>
<proteinExistence type="predicted"/>
<dbReference type="EMBL" id="BLPG01000002">
    <property type="protein sequence ID" value="GFJ95855.1"/>
    <property type="molecule type" value="Genomic_DNA"/>
</dbReference>
<dbReference type="Proteomes" id="UP000482960">
    <property type="component" value="Unassembled WGS sequence"/>
</dbReference>
<dbReference type="RefSeq" id="WP_218577872.1">
    <property type="nucleotide sequence ID" value="NZ_BAABJB010000019.1"/>
</dbReference>
<accession>A0A6V8LSW7</accession>
<gene>
    <name evidence="1" type="ORF">Prum_094970</name>
</gene>
<protein>
    <submittedName>
        <fullName evidence="1">Uncharacterized protein</fullName>
    </submittedName>
</protein>
<keyword evidence="2" id="KW-1185">Reference proteome</keyword>
<sequence>MEFGTCTFEGAPEQGGMGWNAVDYTKQPPEIRGDLVRSERTQASYLNTVLEVFESMRLYAALAFTFVSPDAEHRREPRYDLDMASYALVKPIKQRPGDPTSDWHWEPKQAFHTLARAYRAAT</sequence>
<dbReference type="AlphaFoldDB" id="A0A6V8LSW7"/>
<reference evidence="1 2" key="1">
    <citation type="submission" date="2020-03" db="EMBL/GenBank/DDBJ databases">
        <title>Whole genome shotgun sequence of Phytohabitans rumicis NBRC 108638.</title>
        <authorList>
            <person name="Komaki H."/>
            <person name="Tamura T."/>
        </authorList>
    </citation>
    <scope>NUCLEOTIDE SEQUENCE [LARGE SCALE GENOMIC DNA]</scope>
    <source>
        <strain evidence="1 2">NBRC 108638</strain>
    </source>
</reference>
<reference evidence="1 2" key="2">
    <citation type="submission" date="2020-03" db="EMBL/GenBank/DDBJ databases">
        <authorList>
            <person name="Ichikawa N."/>
            <person name="Kimura A."/>
            <person name="Kitahashi Y."/>
            <person name="Uohara A."/>
        </authorList>
    </citation>
    <scope>NUCLEOTIDE SEQUENCE [LARGE SCALE GENOMIC DNA]</scope>
    <source>
        <strain evidence="1 2">NBRC 108638</strain>
    </source>
</reference>
<organism evidence="1 2">
    <name type="scientific">Phytohabitans rumicis</name>
    <dbReference type="NCBI Taxonomy" id="1076125"/>
    <lineage>
        <taxon>Bacteria</taxon>
        <taxon>Bacillati</taxon>
        <taxon>Actinomycetota</taxon>
        <taxon>Actinomycetes</taxon>
        <taxon>Micromonosporales</taxon>
        <taxon>Micromonosporaceae</taxon>
    </lineage>
</organism>
<comment type="caution">
    <text evidence="1">The sequence shown here is derived from an EMBL/GenBank/DDBJ whole genome shotgun (WGS) entry which is preliminary data.</text>
</comment>
<evidence type="ECO:0000313" key="2">
    <source>
        <dbReference type="Proteomes" id="UP000482960"/>
    </source>
</evidence>